<protein>
    <submittedName>
        <fullName evidence="1">Uncharacterized protein</fullName>
    </submittedName>
</protein>
<dbReference type="AlphaFoldDB" id="A0AAJ1NEN5"/>
<sequence length="132" mass="15670">MNDYEIAIRDHDIEFNSECAHINFVNALLQSINDDCKFQAAFLMDEEEVYLFQLEDLVYRQYNKRLFLNDTCLLQIKSKIDLNTARGIFPELVLISDYANEDVFYVIHEDIHDVLDTKKLNQYIDLLKLIKE</sequence>
<reference evidence="1" key="1">
    <citation type="submission" date="2023-03" db="EMBL/GenBank/DDBJ databases">
        <title>Genetic diversity of Bacillus cereus sensu lato isolates from Slovenia.</title>
        <authorList>
            <person name="Abdelli M."/>
        </authorList>
    </citation>
    <scope>NUCLEOTIDE SEQUENCE</scope>
    <source>
        <strain evidence="1">SIBC39</strain>
    </source>
</reference>
<dbReference type="Proteomes" id="UP001216801">
    <property type="component" value="Unassembled WGS sequence"/>
</dbReference>
<gene>
    <name evidence="1" type="ORF">P6U19_23940</name>
</gene>
<dbReference type="RefSeq" id="WP_277617045.1">
    <property type="nucleotide sequence ID" value="NZ_JARPRP010000028.1"/>
</dbReference>
<name>A0AAJ1NEN5_9BACI</name>
<evidence type="ECO:0000313" key="2">
    <source>
        <dbReference type="Proteomes" id="UP001216801"/>
    </source>
</evidence>
<comment type="caution">
    <text evidence="1">The sequence shown here is derived from an EMBL/GenBank/DDBJ whole genome shotgun (WGS) entry which is preliminary data.</text>
</comment>
<organism evidence="1 2">
    <name type="scientific">Bacillus paranthracis</name>
    <dbReference type="NCBI Taxonomy" id="2026186"/>
    <lineage>
        <taxon>Bacteria</taxon>
        <taxon>Bacillati</taxon>
        <taxon>Bacillota</taxon>
        <taxon>Bacilli</taxon>
        <taxon>Bacillales</taxon>
        <taxon>Bacillaceae</taxon>
        <taxon>Bacillus</taxon>
        <taxon>Bacillus cereus group</taxon>
    </lineage>
</organism>
<accession>A0AAJ1NEN5</accession>
<proteinExistence type="predicted"/>
<evidence type="ECO:0000313" key="1">
    <source>
        <dbReference type="EMBL" id="MDG0955636.1"/>
    </source>
</evidence>
<dbReference type="EMBL" id="JARPRR010000026">
    <property type="protein sequence ID" value="MDG0955636.1"/>
    <property type="molecule type" value="Genomic_DNA"/>
</dbReference>